<accession>V4TG58</accession>
<dbReference type="eggNOG" id="KOG1877">
    <property type="taxonomic scope" value="Eukaryota"/>
</dbReference>
<dbReference type="AlphaFoldDB" id="V4TG58"/>
<dbReference type="InterPro" id="IPR055296">
    <property type="entry name" value="SRL2-like"/>
</dbReference>
<dbReference type="Proteomes" id="UP000030687">
    <property type="component" value="Unassembled WGS sequence"/>
</dbReference>
<dbReference type="GO" id="GO:0009555">
    <property type="term" value="P:pollen development"/>
    <property type="evidence" value="ECO:0007669"/>
    <property type="project" value="EnsemblPlants"/>
</dbReference>
<proteinExistence type="predicted"/>
<keyword evidence="3" id="KW-1185">Reference proteome</keyword>
<evidence type="ECO:0000313" key="3">
    <source>
        <dbReference type="Proteomes" id="UP000030687"/>
    </source>
</evidence>
<dbReference type="GO" id="GO:0005886">
    <property type="term" value="C:plasma membrane"/>
    <property type="evidence" value="ECO:0007669"/>
    <property type="project" value="EnsemblPlants"/>
</dbReference>
<dbReference type="Gramene" id="ESR52327">
    <property type="protein sequence ID" value="ESR52327"/>
    <property type="gene ID" value="CICLE_v10033334mg"/>
</dbReference>
<protein>
    <submittedName>
        <fullName evidence="2">Uncharacterized protein</fullName>
    </submittedName>
</protein>
<organism evidence="2 3">
    <name type="scientific">Citrus clementina</name>
    <name type="common">Clementine</name>
    <name type="synonym">Citrus deliciosa x Citrus sinensis</name>
    <dbReference type="NCBI Taxonomy" id="85681"/>
    <lineage>
        <taxon>Eukaryota</taxon>
        <taxon>Viridiplantae</taxon>
        <taxon>Streptophyta</taxon>
        <taxon>Embryophyta</taxon>
        <taxon>Tracheophyta</taxon>
        <taxon>Spermatophyta</taxon>
        <taxon>Magnoliopsida</taxon>
        <taxon>eudicotyledons</taxon>
        <taxon>Gunneridae</taxon>
        <taxon>Pentapetalae</taxon>
        <taxon>rosids</taxon>
        <taxon>malvids</taxon>
        <taxon>Sapindales</taxon>
        <taxon>Rutaceae</taxon>
        <taxon>Aurantioideae</taxon>
        <taxon>Citrus</taxon>
    </lineage>
</organism>
<dbReference type="KEGG" id="cic:CICLE_v10033334mg"/>
<sequence>MGVISRKMLPACESFCFFCPELKARSRHPVKWYKKLLAEIFPRSQDEQPNDQKISKLLFARSLFATSLLGIIHILLDQTRYGELRMLGCQTLFEFVINQVWFMGDFSHIPTVFDNPISRRRCGKDDSPTPDSMIRISSWKNVVNEKGELLVGEPKNPKFWSRVCLRNKAKLAKEANTVRAVFESVFHYFDKGDLWSAQHGVAPAKLLPLLLLQYFCLMHLVICIHCCFDDSNLGAEVTDWNRKYRSAVDECLVQLSVKIGDASPVSDMMAVMLENVSSITVMTRILISAVYRTAQIAFPEALFHQLLQATVCADHESRIAAHSIFSVVIIPSSVCPHPRATAPFSKKAADQIQRTLSRNLSVFSSLAALFEKLTKEHFSSEENLPQELKDKPVHDENEFAESNTPSMLIRLKSIVYSTKKNPSTGSWAEGLKRHSSTLTEDEGNSRSIPQETISSLRLSSHQIPSCFHPFGHNPSVLPLNTHQNYKAIAHTYSLVLLFAWSKRHCNHHDGDPSLTLSMCMIILSSKTYNIPAPVLSVKTSLVDKTNCLWSNEDTEDALKYLSAIERTESQSKESIATLIVKFVARSSDVTFIFVILLQCCSLASSGTTIVTFEILLQEDSSGIKQQLLKEFTPSDGFPSAAQLFTESCHGFEPSLITTDNDVSPIAFGNQTDPFTLAEETPNLLGVDELLDSVSNKTPQVGRSSVSTPSNMPYNEMAGNCEALLMGKHQKMSVSMSSQAYQSSVSISAPDYMNATYNRTPSSPNEPVSFQGGNELSNEDNGAVLQIQSANSHSMPLPTDHQQQPHFFRLPPSNPYDHFLKAAGC</sequence>
<reference evidence="2 3" key="1">
    <citation type="submission" date="2013-10" db="EMBL/GenBank/DDBJ databases">
        <authorList>
            <consortium name="International Citrus Genome Consortium"/>
            <person name="Jenkins J."/>
            <person name="Schmutz J."/>
            <person name="Prochnik S."/>
            <person name="Rokhsar D."/>
            <person name="Gmitter F."/>
            <person name="Ollitrault P."/>
            <person name="Machado M."/>
            <person name="Talon M."/>
            <person name="Wincker P."/>
            <person name="Jaillon O."/>
            <person name="Morgante M."/>
        </authorList>
    </citation>
    <scope>NUCLEOTIDE SEQUENCE</scope>
    <source>
        <strain evidence="3">cv. Clemenules</strain>
    </source>
</reference>
<dbReference type="STRING" id="85681.V4TG58"/>
<dbReference type="EMBL" id="KI536726">
    <property type="protein sequence ID" value="ESR52327.1"/>
    <property type="molecule type" value="Genomic_DNA"/>
</dbReference>
<evidence type="ECO:0000313" key="2">
    <source>
        <dbReference type="EMBL" id="ESR52327.1"/>
    </source>
</evidence>
<dbReference type="PANTHER" id="PTHR46087:SF7">
    <property type="entry name" value="CYCLIN-LIKE PROTEIN"/>
    <property type="match status" value="1"/>
</dbReference>
<evidence type="ECO:0000256" key="1">
    <source>
        <dbReference type="SAM" id="MobiDB-lite"/>
    </source>
</evidence>
<gene>
    <name evidence="2" type="ORF">CICLE_v10033334mg</name>
</gene>
<feature type="region of interest" description="Disordered" evidence="1">
    <location>
        <begin position="421"/>
        <end position="447"/>
    </location>
</feature>
<name>V4TG58_CITCL</name>
<dbReference type="InParanoid" id="V4TG58"/>
<dbReference type="PANTHER" id="PTHR46087">
    <property type="entry name" value="PUTATIVE, EXPRESSED-RELATED"/>
    <property type="match status" value="1"/>
</dbReference>